<dbReference type="GO" id="GO:0003677">
    <property type="term" value="F:DNA binding"/>
    <property type="evidence" value="ECO:0007669"/>
    <property type="project" value="UniProtKB-KW"/>
</dbReference>
<dbReference type="Pfam" id="PF08279">
    <property type="entry name" value="HTH_11"/>
    <property type="match status" value="1"/>
</dbReference>
<dbReference type="PIRSF" id="PIRSF016838">
    <property type="entry name" value="PafC"/>
    <property type="match status" value="1"/>
</dbReference>
<dbReference type="GO" id="GO:0003700">
    <property type="term" value="F:DNA-binding transcription factor activity"/>
    <property type="evidence" value="ECO:0007669"/>
    <property type="project" value="InterPro"/>
</dbReference>
<dbReference type="EMBL" id="QJKF01000010">
    <property type="protein sequence ID" value="PXX60270.1"/>
    <property type="molecule type" value="Genomic_DNA"/>
</dbReference>
<dbReference type="Pfam" id="PF25583">
    <property type="entry name" value="WCX"/>
    <property type="match status" value="1"/>
</dbReference>
<keyword evidence="2 5" id="KW-0238">DNA-binding</keyword>
<dbReference type="InterPro" id="IPR057727">
    <property type="entry name" value="WCX_dom"/>
</dbReference>
<evidence type="ECO:0000256" key="3">
    <source>
        <dbReference type="ARBA" id="ARBA00023163"/>
    </source>
</evidence>
<dbReference type="InterPro" id="IPR026881">
    <property type="entry name" value="WYL_dom"/>
</dbReference>
<evidence type="ECO:0000256" key="2">
    <source>
        <dbReference type="ARBA" id="ARBA00023125"/>
    </source>
</evidence>
<evidence type="ECO:0000313" key="6">
    <source>
        <dbReference type="Proteomes" id="UP000247569"/>
    </source>
</evidence>
<dbReference type="PANTHER" id="PTHR34580:SF1">
    <property type="entry name" value="PROTEIN PAFC"/>
    <property type="match status" value="1"/>
</dbReference>
<dbReference type="InterPro" id="IPR018356">
    <property type="entry name" value="Tscrpt_reg_HTH_DeoR_CS"/>
</dbReference>
<dbReference type="PROSITE" id="PS00894">
    <property type="entry name" value="HTH_DEOR_1"/>
    <property type="match status" value="1"/>
</dbReference>
<dbReference type="InterPro" id="IPR036388">
    <property type="entry name" value="WH-like_DNA-bd_sf"/>
</dbReference>
<comment type="caution">
    <text evidence="5">The sequence shown here is derived from an EMBL/GenBank/DDBJ whole genome shotgun (WGS) entry which is preliminary data.</text>
</comment>
<dbReference type="SUPFAM" id="SSF46785">
    <property type="entry name" value="Winged helix' DNA-binding domain"/>
    <property type="match status" value="1"/>
</dbReference>
<evidence type="ECO:0000256" key="1">
    <source>
        <dbReference type="ARBA" id="ARBA00023015"/>
    </source>
</evidence>
<proteinExistence type="predicted"/>
<organism evidence="5 6">
    <name type="scientific">Nocardia tenerifensis</name>
    <dbReference type="NCBI Taxonomy" id="228006"/>
    <lineage>
        <taxon>Bacteria</taxon>
        <taxon>Bacillati</taxon>
        <taxon>Actinomycetota</taxon>
        <taxon>Actinomycetes</taxon>
        <taxon>Mycobacteriales</taxon>
        <taxon>Nocardiaceae</taxon>
        <taxon>Nocardia</taxon>
    </lineage>
</organism>
<evidence type="ECO:0000313" key="5">
    <source>
        <dbReference type="EMBL" id="PXX60270.1"/>
    </source>
</evidence>
<dbReference type="PANTHER" id="PTHR34580">
    <property type="match status" value="1"/>
</dbReference>
<evidence type="ECO:0000259" key="4">
    <source>
        <dbReference type="PROSITE" id="PS51000"/>
    </source>
</evidence>
<keyword evidence="3" id="KW-0804">Transcription</keyword>
<dbReference type="InterPro" id="IPR051534">
    <property type="entry name" value="CBASS_pafABC_assoc_protein"/>
</dbReference>
<dbReference type="Gene3D" id="1.10.10.10">
    <property type="entry name" value="Winged helix-like DNA-binding domain superfamily/Winged helix DNA-binding domain"/>
    <property type="match status" value="1"/>
</dbReference>
<dbReference type="Proteomes" id="UP000247569">
    <property type="component" value="Unassembled WGS sequence"/>
</dbReference>
<dbReference type="AlphaFoldDB" id="A0A318JW70"/>
<accession>A0A318JW70</accession>
<sequence length="324" mass="35218">MSTFPGRIVRMRADRLVAILLMMQTRGRVTAAEVAKELETSVATARRDLEALSTAGVPVYPQPGRGGGWSLIGGARTDLTGLTAGEARALFLLAGPSANAVPGVKSALRKLVRALPQPFRGEAAAASDAVVIDPARWGETDRELPPVVSLLQRAVVQRNKVRLRYAKKNGERTERMVDPWGLIDKDAIWYLIAGTEHGQRTFRVDRITEAVTTDETADRPADFDLAAAWNEVVDELEQRRAATAATVLISERLLPVLRNQQGRHCVVDGPAADGRVQVQVTAPTAWMLAQQLAGWGASIEVVGPQEVRSELARIGTELLDRYAH</sequence>
<gene>
    <name evidence="5" type="ORF">DFR70_110110</name>
</gene>
<dbReference type="PROSITE" id="PS51000">
    <property type="entry name" value="HTH_DEOR_2"/>
    <property type="match status" value="1"/>
</dbReference>
<protein>
    <submittedName>
        <fullName evidence="5">Putative DNA-binding transcriptional regulator YafY</fullName>
    </submittedName>
</protein>
<feature type="domain" description="HTH deoR-type" evidence="4">
    <location>
        <begin position="12"/>
        <end position="77"/>
    </location>
</feature>
<reference evidence="5 6" key="1">
    <citation type="submission" date="2018-05" db="EMBL/GenBank/DDBJ databases">
        <title>Genomic Encyclopedia of Type Strains, Phase IV (KMG-IV): sequencing the most valuable type-strain genomes for metagenomic binning, comparative biology and taxonomic classification.</title>
        <authorList>
            <person name="Goeker M."/>
        </authorList>
    </citation>
    <scope>NUCLEOTIDE SEQUENCE [LARGE SCALE GENOMIC DNA]</scope>
    <source>
        <strain evidence="5 6">DSM 44704</strain>
    </source>
</reference>
<keyword evidence="1" id="KW-0805">Transcription regulation</keyword>
<dbReference type="InterPro" id="IPR036390">
    <property type="entry name" value="WH_DNA-bd_sf"/>
</dbReference>
<dbReference type="PROSITE" id="PS52050">
    <property type="entry name" value="WYL"/>
    <property type="match status" value="1"/>
</dbReference>
<dbReference type="InterPro" id="IPR001034">
    <property type="entry name" value="DeoR_HTH"/>
</dbReference>
<keyword evidence="6" id="KW-1185">Reference proteome</keyword>
<name>A0A318JW70_9NOCA</name>
<dbReference type="SMART" id="SM00420">
    <property type="entry name" value="HTH_DEOR"/>
    <property type="match status" value="1"/>
</dbReference>
<dbReference type="InterPro" id="IPR013196">
    <property type="entry name" value="HTH_11"/>
</dbReference>
<dbReference type="Pfam" id="PF13280">
    <property type="entry name" value="WYL"/>
    <property type="match status" value="1"/>
</dbReference>
<dbReference type="InterPro" id="IPR028349">
    <property type="entry name" value="PafC-like"/>
</dbReference>